<dbReference type="PANTHER" id="PTHR38103">
    <property type="entry name" value="RECOMBINATION-ASSOCIATED PROTEIN RDGC"/>
    <property type="match status" value="1"/>
</dbReference>
<dbReference type="GO" id="GO:0005737">
    <property type="term" value="C:cytoplasm"/>
    <property type="evidence" value="ECO:0007669"/>
    <property type="project" value="UniProtKB-UniRule"/>
</dbReference>
<dbReference type="HAMAP" id="MF_00194">
    <property type="entry name" value="RdgC"/>
    <property type="match status" value="1"/>
</dbReference>
<dbReference type="GO" id="GO:0003690">
    <property type="term" value="F:double-stranded DNA binding"/>
    <property type="evidence" value="ECO:0007669"/>
    <property type="project" value="TreeGrafter"/>
</dbReference>
<evidence type="ECO:0000256" key="6">
    <source>
        <dbReference type="HAMAP-Rule" id="MF_00194"/>
    </source>
</evidence>
<dbReference type="NCBIfam" id="NF001462">
    <property type="entry name" value="PRK00321.1-3"/>
    <property type="match status" value="1"/>
</dbReference>
<dbReference type="PANTHER" id="PTHR38103:SF1">
    <property type="entry name" value="RECOMBINATION-ASSOCIATED PROTEIN RDGC"/>
    <property type="match status" value="1"/>
</dbReference>
<accession>A0AB39HCS1</accession>
<dbReference type="GO" id="GO:0006310">
    <property type="term" value="P:DNA recombination"/>
    <property type="evidence" value="ECO:0007669"/>
    <property type="project" value="UniProtKB-UniRule"/>
</dbReference>
<dbReference type="RefSeq" id="WP_306101537.1">
    <property type="nucleotide sequence ID" value="NZ_CP162601.1"/>
</dbReference>
<name>A0AB39HCS1_9VIBR</name>
<dbReference type="KEGG" id="vih:AB0763_03955"/>
<evidence type="ECO:0000256" key="5">
    <source>
        <dbReference type="ARBA" id="ARBA00023172"/>
    </source>
</evidence>
<keyword evidence="5 6" id="KW-0233">DNA recombination</keyword>
<dbReference type="InterPro" id="IPR007476">
    <property type="entry name" value="RdgC"/>
</dbReference>
<comment type="subcellular location">
    <subcellularLocation>
        <location evidence="1 6">Cytoplasm</location>
        <location evidence="1 6">Nucleoid</location>
    </subcellularLocation>
</comment>
<protein>
    <recommendedName>
        <fullName evidence="3 6">Recombination-associated protein RdgC</fullName>
    </recommendedName>
</protein>
<dbReference type="EMBL" id="CP162601">
    <property type="protein sequence ID" value="XDK25804.1"/>
    <property type="molecule type" value="Genomic_DNA"/>
</dbReference>
<proteinExistence type="inferred from homology"/>
<evidence type="ECO:0000256" key="4">
    <source>
        <dbReference type="ARBA" id="ARBA00022490"/>
    </source>
</evidence>
<comment type="similarity">
    <text evidence="2 6">Belongs to the RdgC family.</text>
</comment>
<dbReference type="GO" id="GO:0043590">
    <property type="term" value="C:bacterial nucleoid"/>
    <property type="evidence" value="ECO:0007669"/>
    <property type="project" value="TreeGrafter"/>
</dbReference>
<dbReference type="NCBIfam" id="NF001464">
    <property type="entry name" value="PRK00321.1-5"/>
    <property type="match status" value="1"/>
</dbReference>
<evidence type="ECO:0000256" key="2">
    <source>
        <dbReference type="ARBA" id="ARBA00008657"/>
    </source>
</evidence>
<organism evidence="7">
    <name type="scientific">Vibrio sp. HB236076</name>
    <dbReference type="NCBI Taxonomy" id="3232307"/>
    <lineage>
        <taxon>Bacteria</taxon>
        <taxon>Pseudomonadati</taxon>
        <taxon>Pseudomonadota</taxon>
        <taxon>Gammaproteobacteria</taxon>
        <taxon>Vibrionales</taxon>
        <taxon>Vibrionaceae</taxon>
        <taxon>Vibrio</taxon>
    </lineage>
</organism>
<dbReference type="GO" id="GO:0000018">
    <property type="term" value="P:regulation of DNA recombination"/>
    <property type="evidence" value="ECO:0007669"/>
    <property type="project" value="TreeGrafter"/>
</dbReference>
<keyword evidence="4 6" id="KW-0963">Cytoplasm</keyword>
<dbReference type="AlphaFoldDB" id="A0AB39HCS1"/>
<comment type="function">
    <text evidence="6">May be involved in recombination.</text>
</comment>
<dbReference type="Pfam" id="PF04381">
    <property type="entry name" value="RdgC"/>
    <property type="match status" value="1"/>
</dbReference>
<evidence type="ECO:0000313" key="7">
    <source>
        <dbReference type="EMBL" id="XDK25804.1"/>
    </source>
</evidence>
<sequence>MWFKNALVYQFNRPIELSVDTLEQQLTEFRFTPCASQEKQKFGWVPVLGQDNATMTHASKDRILVCAKKEEKMLPASVIKDTLTEKIQHLESAENRPLKKQEKETLKEEIIIDLLPRAFTRSALTYLLIMPSEGLVIVDAASYKKAEDVIALLRKTMGSLPVVPALPETDIATTMTQWVQQESTPQGLNLLDEIELKSVGDDGAIVRCKKHDVCCDEIKKHIETNKVVTKLSLNWHDQIDFLLSEDGSIKRLGFSDDLKEENDDIPREDKAARFDADFALLCSELSLFLPALYQALGGLPNKY</sequence>
<reference evidence="7" key="1">
    <citation type="submission" date="2024-07" db="EMBL/GenBank/DDBJ databases">
        <title>Genome Analysis of a Potential Novel Vibrio Species Secreting pH- and Thermo-stable Alginate Lyase and its Application in Producing Alginate Oligosaccharides.</title>
        <authorList>
            <person name="Huang H."/>
            <person name="Bao K."/>
        </authorList>
    </citation>
    <scope>NUCLEOTIDE SEQUENCE</scope>
    <source>
        <strain evidence="7">HB236076</strain>
    </source>
</reference>
<evidence type="ECO:0000256" key="3">
    <source>
        <dbReference type="ARBA" id="ARBA00022296"/>
    </source>
</evidence>
<evidence type="ECO:0000256" key="1">
    <source>
        <dbReference type="ARBA" id="ARBA00004453"/>
    </source>
</evidence>
<gene>
    <name evidence="6 7" type="primary">rdgC</name>
    <name evidence="7" type="ORF">AB0763_03955</name>
</gene>